<dbReference type="AlphaFoldDB" id="A0A854NGS3"/>
<feature type="domain" description="ArnT-like N-terminal" evidence="12">
    <location>
        <begin position="162"/>
        <end position="332"/>
    </location>
</feature>
<feature type="transmembrane region" description="Helical" evidence="10">
    <location>
        <begin position="280"/>
        <end position="297"/>
    </location>
</feature>
<evidence type="ECO:0000256" key="10">
    <source>
        <dbReference type="RuleBase" id="RU367007"/>
    </source>
</evidence>
<evidence type="ECO:0000259" key="13">
    <source>
        <dbReference type="Pfam" id="PF16192"/>
    </source>
</evidence>
<keyword evidence="10" id="KW-1003">Cell membrane</keyword>
<evidence type="ECO:0000256" key="1">
    <source>
        <dbReference type="ARBA" id="ARBA00004127"/>
    </source>
</evidence>
<evidence type="ECO:0000256" key="6">
    <source>
        <dbReference type="ARBA" id="ARBA00022692"/>
    </source>
</evidence>
<evidence type="ECO:0000256" key="7">
    <source>
        <dbReference type="ARBA" id="ARBA00022989"/>
    </source>
</evidence>
<organism evidence="14 15">
    <name type="scientific">Corynebacterium diphtheriae bv. mitis</name>
    <dbReference type="NCBI Taxonomy" id="1806053"/>
    <lineage>
        <taxon>Bacteria</taxon>
        <taxon>Bacillati</taxon>
        <taxon>Actinomycetota</taxon>
        <taxon>Actinomycetes</taxon>
        <taxon>Mycobacteriales</taxon>
        <taxon>Corynebacteriaceae</taxon>
        <taxon>Corynebacterium</taxon>
    </lineage>
</organism>
<evidence type="ECO:0000256" key="11">
    <source>
        <dbReference type="SAM" id="MobiDB-lite"/>
    </source>
</evidence>
<feature type="domain" description="Protein O-mannosyl-transferase C-terminal four TM" evidence="13">
    <location>
        <begin position="370"/>
        <end position="568"/>
    </location>
</feature>
<dbReference type="GO" id="GO:0012505">
    <property type="term" value="C:endomembrane system"/>
    <property type="evidence" value="ECO:0007669"/>
    <property type="project" value="UniProtKB-SubCell"/>
</dbReference>
<evidence type="ECO:0000256" key="5">
    <source>
        <dbReference type="ARBA" id="ARBA00022679"/>
    </source>
</evidence>
<feature type="transmembrane region" description="Helical" evidence="10">
    <location>
        <begin position="161"/>
        <end position="181"/>
    </location>
</feature>
<proteinExistence type="inferred from homology"/>
<dbReference type="GO" id="GO:0005886">
    <property type="term" value="C:plasma membrane"/>
    <property type="evidence" value="ECO:0007669"/>
    <property type="project" value="UniProtKB-SubCell"/>
</dbReference>
<accession>A0A854NGS3</accession>
<dbReference type="EMBL" id="LSZF01000024">
    <property type="protein sequence ID" value="OWM34844.1"/>
    <property type="molecule type" value="Genomic_DNA"/>
</dbReference>
<comment type="function">
    <text evidence="10">Protein O-mannosyltransferase that catalyzes the transfer of a single mannose residue from a polyprenol phospho-mannosyl lipidic donor to the hydroxyl group of selected serine and threonine residues in acceptor proteins.</text>
</comment>
<keyword evidence="6 10" id="KW-0812">Transmembrane</keyword>
<dbReference type="InterPro" id="IPR027005">
    <property type="entry name" value="PMT-like"/>
</dbReference>
<name>A0A854NGS3_CORDP</name>
<evidence type="ECO:0000313" key="14">
    <source>
        <dbReference type="EMBL" id="OWM34844.1"/>
    </source>
</evidence>
<gene>
    <name evidence="14" type="ORF">AY602_03540</name>
</gene>
<keyword evidence="4 10" id="KW-0328">Glycosyltransferase</keyword>
<feature type="transmembrane region" description="Helical" evidence="10">
    <location>
        <begin position="482"/>
        <end position="504"/>
    </location>
</feature>
<dbReference type="RefSeq" id="WP_010934625.1">
    <property type="nucleotide sequence ID" value="NZ_JADQUU010000008.1"/>
</dbReference>
<comment type="pathway">
    <text evidence="2 10">Protein modification; protein glycosylation.</text>
</comment>
<keyword evidence="5 10" id="KW-0808">Transferase</keyword>
<dbReference type="Pfam" id="PF16192">
    <property type="entry name" value="PMT_4TMC"/>
    <property type="match status" value="1"/>
</dbReference>
<evidence type="ECO:0000256" key="8">
    <source>
        <dbReference type="ARBA" id="ARBA00023136"/>
    </source>
</evidence>
<feature type="transmembrane region" description="Helical" evidence="10">
    <location>
        <begin position="193"/>
        <end position="213"/>
    </location>
</feature>
<feature type="transmembrane region" description="Helical" evidence="10">
    <location>
        <begin position="435"/>
        <end position="452"/>
    </location>
</feature>
<evidence type="ECO:0000256" key="3">
    <source>
        <dbReference type="ARBA" id="ARBA00007222"/>
    </source>
</evidence>
<dbReference type="UniPathway" id="UPA00378"/>
<evidence type="ECO:0000313" key="15">
    <source>
        <dbReference type="Proteomes" id="UP000197692"/>
    </source>
</evidence>
<sequence>MGKLPNTPFHHQPSLRWTPKPRRLNRVTSHSAPDTAKDQPRSRLTAAWTRRRRYAPRFPSAAHPHAPHALQWSRYDTISTAIITIAAFLMRAIGITSATSAHTPVFDEKHYVPQAWDMVESWINPITGGIESNPGYGLVVHPPLAKQLIAYGEALFGYTPLGWRAVTALCGTLTIVAIMALTRRLTLSSRAATLAGIIALFDGVLLVTSRFGMLDIIQVLFIVTAAWTLCRDHQQVYACMYNAWSQKLLDTDLGPRIGFRWWRFATGVLLGCAVSVKWSGLYYIMFFGILAVALDAWRRRIFGARNATLGMLLKDAFPAFASLVLVPLAVYTWSWRAWFASETSVFRHAVATGDVADNSILRLFPDAVASWLYYHAEVLEFHASLTSSSGHSHPWDSKPWSWLAATRPILYYSSTDISCAFGSCRRMIYLFGTPAIWWLTVPVVCWALWEMIIRRRAEYLIPWVSFMAGFLPWLASYDRQMYFFYATALVPFTIVMLAITLNHLMDAGAYRRLRPAAFWKGRVFPTGRILAICYLAVVIAMFFYFSPLLYGFVIPDAWFNAMMWLPSWR</sequence>
<comment type="caution">
    <text evidence="14">The sequence shown here is derived from an EMBL/GenBank/DDBJ whole genome shotgun (WGS) entry which is preliminary data.</text>
</comment>
<dbReference type="Proteomes" id="UP000197692">
    <property type="component" value="Unassembled WGS sequence"/>
</dbReference>
<feature type="region of interest" description="Disordered" evidence="11">
    <location>
        <begin position="1"/>
        <end position="45"/>
    </location>
</feature>
<feature type="transmembrane region" description="Helical" evidence="10">
    <location>
        <begin position="317"/>
        <end position="335"/>
    </location>
</feature>
<dbReference type="PANTHER" id="PTHR10050">
    <property type="entry name" value="DOLICHYL-PHOSPHATE-MANNOSE--PROTEIN MANNOSYLTRANSFERASE"/>
    <property type="match status" value="1"/>
</dbReference>
<comment type="subcellular location">
    <subcellularLocation>
        <location evidence="10">Cell membrane</location>
    </subcellularLocation>
    <subcellularLocation>
        <location evidence="1">Endomembrane system</location>
        <topology evidence="1">Multi-pass membrane protein</topology>
    </subcellularLocation>
</comment>
<comment type="similarity">
    <text evidence="3 10">Belongs to the glycosyltransferase 39 family.</text>
</comment>
<protein>
    <recommendedName>
        <fullName evidence="9 10">Polyprenol-phosphate-mannose--protein mannosyltransferase</fullName>
        <ecNumber evidence="10">2.4.1.-</ecNumber>
    </recommendedName>
</protein>
<evidence type="ECO:0000256" key="9">
    <source>
        <dbReference type="ARBA" id="ARBA00093617"/>
    </source>
</evidence>
<dbReference type="GO" id="GO:0004169">
    <property type="term" value="F:dolichyl-phosphate-mannose-protein mannosyltransferase activity"/>
    <property type="evidence" value="ECO:0007669"/>
    <property type="project" value="UniProtKB-UniRule"/>
</dbReference>
<evidence type="ECO:0000259" key="12">
    <source>
        <dbReference type="Pfam" id="PF02366"/>
    </source>
</evidence>
<dbReference type="InterPro" id="IPR003342">
    <property type="entry name" value="ArnT-like_N"/>
</dbReference>
<feature type="transmembrane region" description="Helical" evidence="10">
    <location>
        <begin position="529"/>
        <end position="553"/>
    </location>
</feature>
<dbReference type="PANTHER" id="PTHR10050:SF46">
    <property type="entry name" value="PROTEIN O-MANNOSYL-TRANSFERASE 2"/>
    <property type="match status" value="1"/>
</dbReference>
<evidence type="ECO:0000256" key="2">
    <source>
        <dbReference type="ARBA" id="ARBA00004922"/>
    </source>
</evidence>
<reference evidence="15" key="1">
    <citation type="submission" date="2016-02" db="EMBL/GenBank/DDBJ databases">
        <title>Genomic analyses of a collection of pathogenic Corynebacterium diphtheriae.</title>
        <authorList>
            <person name="Sangal V."/>
            <person name="Titov L."/>
        </authorList>
    </citation>
    <scope>NUCLEOTIDE SEQUENCE [LARGE SCALE GENOMIC DNA]</scope>
    <source>
        <strain evidence="15">1438</strain>
    </source>
</reference>
<keyword evidence="7 10" id="KW-1133">Transmembrane helix</keyword>
<evidence type="ECO:0000256" key="4">
    <source>
        <dbReference type="ARBA" id="ARBA00022676"/>
    </source>
</evidence>
<dbReference type="InterPro" id="IPR032421">
    <property type="entry name" value="PMT_4TMC"/>
</dbReference>
<dbReference type="Pfam" id="PF02366">
    <property type="entry name" value="PMT"/>
    <property type="match status" value="1"/>
</dbReference>
<dbReference type="EC" id="2.4.1.-" evidence="10"/>
<keyword evidence="8 10" id="KW-0472">Membrane</keyword>
<feature type="transmembrane region" description="Helical" evidence="10">
    <location>
        <begin position="459"/>
        <end position="476"/>
    </location>
</feature>